<evidence type="ECO:0000256" key="1">
    <source>
        <dbReference type="SAM" id="Phobius"/>
    </source>
</evidence>
<dbReference type="EMBL" id="KF648405">
    <property type="protein sequence ID" value="AHH34105.1"/>
    <property type="molecule type" value="Genomic_RNA"/>
</dbReference>
<evidence type="ECO:0000313" key="2">
    <source>
        <dbReference type="EMBL" id="AHH34105.1"/>
    </source>
</evidence>
<feature type="non-terminal residue" evidence="2">
    <location>
        <position position="79"/>
    </location>
</feature>
<feature type="non-terminal residue" evidence="2">
    <location>
        <position position="1"/>
    </location>
</feature>
<keyword evidence="1" id="KW-1133">Transmembrane helix</keyword>
<keyword evidence="1" id="KW-0472">Membrane</keyword>
<name>W5U2W8_HCV1B</name>
<sequence length="79" mass="8483">RPKPLAAAAAARWIAAPRPPRRISRAMAAAPAAMAWAAAVAARWIAAPRPRRRISRAMMAMRAAMWAAIAACRRKAARA</sequence>
<reference evidence="2" key="1">
    <citation type="submission" date="2013-09" db="EMBL/GenBank/DDBJ databases">
        <title>Duplication of V3 domain in the genotype 1b hepatitis C virus NS5A protein: quasispecies characterization and physicochemical properties in relation with hepatocellular carcinoma occurence.</title>
        <authorList>
            <person name="Petsaris O."/>
            <person name="Vallet S."/>
            <person name="Le Guillou-Guillemette H."/>
            <person name="Veillon P."/>
            <person name="Barbier G."/>
            <person name="Nousbaum J.-B."/>
            <person name="Saliou P."/>
            <person name="Nkontchou G."/>
            <person name="Trinchet J.-C."/>
            <person name="Lunel-Fabiani F."/>
            <person name="Payan C."/>
        </authorList>
    </citation>
    <scope>NUCLEOTIDE SEQUENCE</scope>
    <source>
        <strain evidence="2">KB</strain>
    </source>
</reference>
<protein>
    <submittedName>
        <fullName evidence="2">Nonstructural protein 5A</fullName>
    </submittedName>
</protein>
<keyword evidence="1" id="KW-0812">Transmembrane</keyword>
<gene>
    <name evidence="2" type="primary">NS5A</name>
</gene>
<proteinExistence type="predicted"/>
<feature type="transmembrane region" description="Helical" evidence="1">
    <location>
        <begin position="26"/>
        <end position="46"/>
    </location>
</feature>
<accession>W5U2W8</accession>
<organism evidence="2">
    <name type="scientific">Hepatitis C virus genotype 1b</name>
    <name type="common">HCV</name>
    <dbReference type="NCBI Taxonomy" id="31647"/>
    <lineage>
        <taxon>Viruses</taxon>
        <taxon>Riboviria</taxon>
        <taxon>Orthornavirae</taxon>
        <taxon>Kitrinoviricota</taxon>
        <taxon>Flasuviricetes</taxon>
        <taxon>Amarillovirales</taxon>
        <taxon>Flaviviridae</taxon>
        <taxon>Hepacivirus</taxon>
        <taxon>Hepacivirus hominis</taxon>
    </lineage>
</organism>